<evidence type="ECO:0008006" key="4">
    <source>
        <dbReference type="Google" id="ProtNLM"/>
    </source>
</evidence>
<keyword evidence="3" id="KW-1185">Reference proteome</keyword>
<dbReference type="VEuPathDB" id="FungiDB:ASPACDRAFT_43599"/>
<accession>A0A1L9WUW9</accession>
<evidence type="ECO:0000313" key="3">
    <source>
        <dbReference type="Proteomes" id="UP000184546"/>
    </source>
</evidence>
<proteinExistence type="predicted"/>
<organism evidence="2 3">
    <name type="scientific">Aspergillus aculeatus (strain ATCC 16872 / CBS 172.66 / WB 5094)</name>
    <dbReference type="NCBI Taxonomy" id="690307"/>
    <lineage>
        <taxon>Eukaryota</taxon>
        <taxon>Fungi</taxon>
        <taxon>Dikarya</taxon>
        <taxon>Ascomycota</taxon>
        <taxon>Pezizomycotina</taxon>
        <taxon>Eurotiomycetes</taxon>
        <taxon>Eurotiomycetidae</taxon>
        <taxon>Eurotiales</taxon>
        <taxon>Aspergillaceae</taxon>
        <taxon>Aspergillus</taxon>
        <taxon>Aspergillus subgen. Circumdati</taxon>
    </lineage>
</organism>
<feature type="signal peptide" evidence="1">
    <location>
        <begin position="1"/>
        <end position="22"/>
    </location>
</feature>
<dbReference type="GeneID" id="30975106"/>
<dbReference type="RefSeq" id="XP_020056301.1">
    <property type="nucleotide sequence ID" value="XM_020201292.1"/>
</dbReference>
<evidence type="ECO:0000313" key="2">
    <source>
        <dbReference type="EMBL" id="OJJ99961.1"/>
    </source>
</evidence>
<keyword evidence="1" id="KW-0732">Signal</keyword>
<gene>
    <name evidence="2" type="ORF">ASPACDRAFT_43599</name>
</gene>
<dbReference type="Proteomes" id="UP000184546">
    <property type="component" value="Unassembled WGS sequence"/>
</dbReference>
<dbReference type="OMA" id="CYLYNGF"/>
<reference evidence="3" key="1">
    <citation type="journal article" date="2017" name="Genome Biol.">
        <title>Comparative genomics reveals high biological diversity and specific adaptations in the industrially and medically important fungal genus Aspergillus.</title>
        <authorList>
            <person name="de Vries R.P."/>
            <person name="Riley R."/>
            <person name="Wiebenga A."/>
            <person name="Aguilar-Osorio G."/>
            <person name="Amillis S."/>
            <person name="Uchima C.A."/>
            <person name="Anderluh G."/>
            <person name="Asadollahi M."/>
            <person name="Askin M."/>
            <person name="Barry K."/>
            <person name="Battaglia E."/>
            <person name="Bayram O."/>
            <person name="Benocci T."/>
            <person name="Braus-Stromeyer S.A."/>
            <person name="Caldana C."/>
            <person name="Canovas D."/>
            <person name="Cerqueira G.C."/>
            <person name="Chen F."/>
            <person name="Chen W."/>
            <person name="Choi C."/>
            <person name="Clum A."/>
            <person name="Dos Santos R.A."/>
            <person name="Damasio A.R."/>
            <person name="Diallinas G."/>
            <person name="Emri T."/>
            <person name="Fekete E."/>
            <person name="Flipphi M."/>
            <person name="Freyberg S."/>
            <person name="Gallo A."/>
            <person name="Gournas C."/>
            <person name="Habgood R."/>
            <person name="Hainaut M."/>
            <person name="Harispe M.L."/>
            <person name="Henrissat B."/>
            <person name="Hilden K.S."/>
            <person name="Hope R."/>
            <person name="Hossain A."/>
            <person name="Karabika E."/>
            <person name="Karaffa L."/>
            <person name="Karanyi Z."/>
            <person name="Krasevec N."/>
            <person name="Kuo A."/>
            <person name="Kusch H."/>
            <person name="LaButti K."/>
            <person name="Lagendijk E.L."/>
            <person name="Lapidus A."/>
            <person name="Levasseur A."/>
            <person name="Lindquist E."/>
            <person name="Lipzen A."/>
            <person name="Logrieco A.F."/>
            <person name="MacCabe A."/>
            <person name="Maekelae M.R."/>
            <person name="Malavazi I."/>
            <person name="Melin P."/>
            <person name="Meyer V."/>
            <person name="Mielnichuk N."/>
            <person name="Miskei M."/>
            <person name="Molnar A.P."/>
            <person name="Mule G."/>
            <person name="Ngan C.Y."/>
            <person name="Orejas M."/>
            <person name="Orosz E."/>
            <person name="Ouedraogo J.P."/>
            <person name="Overkamp K.M."/>
            <person name="Park H.-S."/>
            <person name="Perrone G."/>
            <person name="Piumi F."/>
            <person name="Punt P.J."/>
            <person name="Ram A.F."/>
            <person name="Ramon A."/>
            <person name="Rauscher S."/>
            <person name="Record E."/>
            <person name="Riano-Pachon D.M."/>
            <person name="Robert V."/>
            <person name="Roehrig J."/>
            <person name="Ruller R."/>
            <person name="Salamov A."/>
            <person name="Salih N.S."/>
            <person name="Samson R.A."/>
            <person name="Sandor E."/>
            <person name="Sanguinetti M."/>
            <person name="Schuetze T."/>
            <person name="Sepcic K."/>
            <person name="Shelest E."/>
            <person name="Sherlock G."/>
            <person name="Sophianopoulou V."/>
            <person name="Squina F.M."/>
            <person name="Sun H."/>
            <person name="Susca A."/>
            <person name="Todd R.B."/>
            <person name="Tsang A."/>
            <person name="Unkles S.E."/>
            <person name="van de Wiele N."/>
            <person name="van Rossen-Uffink D."/>
            <person name="Oliveira J.V."/>
            <person name="Vesth T.C."/>
            <person name="Visser J."/>
            <person name="Yu J.-H."/>
            <person name="Zhou M."/>
            <person name="Andersen M.R."/>
            <person name="Archer D.B."/>
            <person name="Baker S.E."/>
            <person name="Benoit I."/>
            <person name="Brakhage A.A."/>
            <person name="Braus G.H."/>
            <person name="Fischer R."/>
            <person name="Frisvad J.C."/>
            <person name="Goldman G.H."/>
            <person name="Houbraken J."/>
            <person name="Oakley B."/>
            <person name="Pocsi I."/>
            <person name="Scazzocchio C."/>
            <person name="Seiboth B."/>
            <person name="vanKuyk P.A."/>
            <person name="Wortman J."/>
            <person name="Dyer P.S."/>
            <person name="Grigoriev I.V."/>
        </authorList>
    </citation>
    <scope>NUCLEOTIDE SEQUENCE [LARGE SCALE GENOMIC DNA]</scope>
    <source>
        <strain evidence="3">ATCC 16872 / CBS 172.66 / WB 5094</strain>
    </source>
</reference>
<dbReference type="OrthoDB" id="4338083at2759"/>
<protein>
    <recommendedName>
        <fullName evidence="4">Ecp2 effector protein domain-containing protein</fullName>
    </recommendedName>
</protein>
<dbReference type="EMBL" id="KV878977">
    <property type="protein sequence ID" value="OJJ99961.1"/>
    <property type="molecule type" value="Genomic_DNA"/>
</dbReference>
<dbReference type="AlphaFoldDB" id="A0A1L9WUW9"/>
<feature type="chain" id="PRO_5009888043" description="Ecp2 effector protein domain-containing protein" evidence="1">
    <location>
        <begin position="23"/>
        <end position="144"/>
    </location>
</feature>
<evidence type="ECO:0000256" key="1">
    <source>
        <dbReference type="SAM" id="SignalP"/>
    </source>
</evidence>
<name>A0A1L9WUW9_ASPA1</name>
<sequence>MHITSTLTLTATVLSLLSSSLAIPSSTYSKIDARDILRPRNWDLRLFSPGCDPNTTSFDLSLWHRQGVAATDGCAALDAGLNASTVDTFSWKSPSTSSPYDLCLYRAGCETDSKDVQVIRSGWEVCVKYTGWRGWGVVAHGEDC</sequence>